<comment type="caution">
    <text evidence="4">The sequence shown here is derived from an EMBL/GenBank/DDBJ whole genome shotgun (WGS) entry which is preliminary data.</text>
</comment>
<protein>
    <recommendedName>
        <fullName evidence="1">magnesium chelatase</fullName>
        <ecNumber evidence="1">6.6.1.1</ecNumber>
    </recommendedName>
</protein>
<sequence>MADDNLLSKVHGLSDLELAALLCLMNREHCLVSTPPEALDELIDELQLIVAKTFGLRPAVVHCTPQTTLDDFAIAILGAASPAAPRAPSPFAVRNNNLTADSYFTSRPGALTPLTSITTTSPTGAAPSMANVIIAKNLNLAPKAVQIQALELLRTRRIFTRTSVQAAPKQFLLVAALAARSGGEARVTPHLNDFLYLAHWHDPEDGFANLEEEYELPVSGGDAETASTESVVVRKSLSGEPVVSLDPLLSDASIATLGELGRHVQIDVDVVRYQMNIISYMRIHRAVGGGISPTATQHFDQLVKSLAPLHGIDYVTPALVALALKKVYLHRIQMASASQERSMQWGSRAEVVEAYLGDFAPEDVMDEVLDMVSTPL</sequence>
<dbReference type="GO" id="GO:0016851">
    <property type="term" value="F:magnesium chelatase activity"/>
    <property type="evidence" value="ECO:0007669"/>
    <property type="project" value="UniProtKB-EC"/>
</dbReference>
<keyword evidence="5" id="KW-1185">Reference proteome</keyword>
<evidence type="ECO:0000256" key="1">
    <source>
        <dbReference type="ARBA" id="ARBA00012825"/>
    </source>
</evidence>
<reference evidence="4" key="1">
    <citation type="journal article" date="2021" name="Nat. Commun.">
        <title>Genetic determinants of endophytism in the Arabidopsis root mycobiome.</title>
        <authorList>
            <person name="Mesny F."/>
            <person name="Miyauchi S."/>
            <person name="Thiergart T."/>
            <person name="Pickel B."/>
            <person name="Atanasova L."/>
            <person name="Karlsson M."/>
            <person name="Huettel B."/>
            <person name="Barry K.W."/>
            <person name="Haridas S."/>
            <person name="Chen C."/>
            <person name="Bauer D."/>
            <person name="Andreopoulos W."/>
            <person name="Pangilinan J."/>
            <person name="LaButti K."/>
            <person name="Riley R."/>
            <person name="Lipzen A."/>
            <person name="Clum A."/>
            <person name="Drula E."/>
            <person name="Henrissat B."/>
            <person name="Kohler A."/>
            <person name="Grigoriev I.V."/>
            <person name="Martin F.M."/>
            <person name="Hacquard S."/>
        </authorList>
    </citation>
    <scope>NUCLEOTIDE SEQUENCE</scope>
    <source>
        <strain evidence="4">MPI-SDFR-AT-0117</strain>
    </source>
</reference>
<dbReference type="InterPro" id="IPR041628">
    <property type="entry name" value="ChlI/MoxR_AAA_lid"/>
</dbReference>
<dbReference type="PANTHER" id="PTHR11603">
    <property type="entry name" value="AAA FAMILY ATPASE"/>
    <property type="match status" value="1"/>
</dbReference>
<dbReference type="AlphaFoldDB" id="A0A9P9AA09"/>
<feature type="domain" description="ChlI/MoxR AAA lid" evidence="3">
    <location>
        <begin position="281"/>
        <end position="341"/>
    </location>
</feature>
<dbReference type="Gene3D" id="1.10.8.80">
    <property type="entry name" value="Magnesium chelatase subunit I, C-Terminal domain"/>
    <property type="match status" value="1"/>
</dbReference>
<comment type="pathway">
    <text evidence="2">Porphyrin-containing compound metabolism.</text>
</comment>
<dbReference type="EC" id="6.6.1.1" evidence="1"/>
<dbReference type="Proteomes" id="UP000770015">
    <property type="component" value="Unassembled WGS sequence"/>
</dbReference>
<dbReference type="PANTHER" id="PTHR11603:SF132">
    <property type="entry name" value="C2H2-TYPE DOMAIN-CONTAINING PROTEIN"/>
    <property type="match status" value="1"/>
</dbReference>
<gene>
    <name evidence="4" type="ORF">F5X68DRAFT_276022</name>
</gene>
<evidence type="ECO:0000313" key="4">
    <source>
        <dbReference type="EMBL" id="KAH6686707.1"/>
    </source>
</evidence>
<dbReference type="InterPro" id="IPR052041">
    <property type="entry name" value="Nucleic_acid_metab_PIN/TRAM"/>
</dbReference>
<dbReference type="OrthoDB" id="5582146at2759"/>
<dbReference type="Pfam" id="PF17863">
    <property type="entry name" value="AAA_lid_2"/>
    <property type="match status" value="1"/>
</dbReference>
<evidence type="ECO:0000259" key="3">
    <source>
        <dbReference type="Pfam" id="PF17863"/>
    </source>
</evidence>
<dbReference type="EMBL" id="JAGSXJ010000012">
    <property type="protein sequence ID" value="KAH6686707.1"/>
    <property type="molecule type" value="Genomic_DNA"/>
</dbReference>
<name>A0A9P9AA09_9PEZI</name>
<evidence type="ECO:0000256" key="2">
    <source>
        <dbReference type="ARBA" id="ARBA00023444"/>
    </source>
</evidence>
<organism evidence="4 5">
    <name type="scientific">Plectosphaerella plurivora</name>
    <dbReference type="NCBI Taxonomy" id="936078"/>
    <lineage>
        <taxon>Eukaryota</taxon>
        <taxon>Fungi</taxon>
        <taxon>Dikarya</taxon>
        <taxon>Ascomycota</taxon>
        <taxon>Pezizomycotina</taxon>
        <taxon>Sordariomycetes</taxon>
        <taxon>Hypocreomycetidae</taxon>
        <taxon>Glomerellales</taxon>
        <taxon>Plectosphaerellaceae</taxon>
        <taxon>Plectosphaerella</taxon>
    </lineage>
</organism>
<evidence type="ECO:0000313" key="5">
    <source>
        <dbReference type="Proteomes" id="UP000770015"/>
    </source>
</evidence>
<accession>A0A9P9AA09</accession>
<proteinExistence type="predicted"/>